<evidence type="ECO:0000256" key="2">
    <source>
        <dbReference type="ARBA" id="ARBA00023027"/>
    </source>
</evidence>
<dbReference type="GO" id="GO:0016491">
    <property type="term" value="F:oxidoreductase activity"/>
    <property type="evidence" value="ECO:0007669"/>
    <property type="project" value="UniProtKB-KW"/>
</dbReference>
<keyword evidence="1" id="KW-0560">Oxidoreductase</keyword>
<dbReference type="RefSeq" id="WP_098042864.1">
    <property type="nucleotide sequence ID" value="NZ_JAOVAQ010000002.1"/>
</dbReference>
<dbReference type="Gene3D" id="3.40.50.720">
    <property type="entry name" value="NAD(P)-binding Rossmann-like Domain"/>
    <property type="match status" value="2"/>
</dbReference>
<name>A0A2A8D5E4_9MICC</name>
<dbReference type="PANTHER" id="PTHR43333">
    <property type="entry name" value="2-HACID_DH_C DOMAIN-CONTAINING PROTEIN"/>
    <property type="match status" value="1"/>
</dbReference>
<dbReference type="PANTHER" id="PTHR43333:SF1">
    <property type="entry name" value="D-ISOMER SPECIFIC 2-HYDROXYACID DEHYDROGENASE NAD-BINDING DOMAIN-CONTAINING PROTEIN"/>
    <property type="match status" value="1"/>
</dbReference>
<dbReference type="Pfam" id="PF02826">
    <property type="entry name" value="2-Hacid_dh_C"/>
    <property type="match status" value="1"/>
</dbReference>
<feature type="domain" description="D-isomer specific 2-hydroxyacid dehydrogenase NAD-binding" evidence="3">
    <location>
        <begin position="103"/>
        <end position="286"/>
    </location>
</feature>
<gene>
    <name evidence="4" type="ORF">CRM92_08000</name>
</gene>
<evidence type="ECO:0000313" key="5">
    <source>
        <dbReference type="Proteomes" id="UP000219947"/>
    </source>
</evidence>
<dbReference type="AlphaFoldDB" id="A0A2A8D5E4"/>
<dbReference type="EMBL" id="PDEV01000003">
    <property type="protein sequence ID" value="PEN16023.1"/>
    <property type="molecule type" value="Genomic_DNA"/>
</dbReference>
<dbReference type="SUPFAM" id="SSF52283">
    <property type="entry name" value="Formate/glycerate dehydrogenase catalytic domain-like"/>
    <property type="match status" value="1"/>
</dbReference>
<protein>
    <submittedName>
        <fullName evidence="4">Phosphoglycerate dehydrogenase</fullName>
    </submittedName>
</protein>
<keyword evidence="2" id="KW-0520">NAD</keyword>
<comment type="caution">
    <text evidence="4">The sequence shown here is derived from an EMBL/GenBank/DDBJ whole genome shotgun (WGS) entry which is preliminary data.</text>
</comment>
<dbReference type="SUPFAM" id="SSF51735">
    <property type="entry name" value="NAD(P)-binding Rossmann-fold domains"/>
    <property type="match status" value="1"/>
</dbReference>
<proteinExistence type="predicted"/>
<dbReference type="CDD" id="cd12160">
    <property type="entry name" value="2-Hacid_dh_3"/>
    <property type="match status" value="1"/>
</dbReference>
<reference evidence="4" key="1">
    <citation type="submission" date="2017-10" db="EMBL/GenBank/DDBJ databases">
        <title>Kefir isolates.</title>
        <authorList>
            <person name="Kim Y."/>
            <person name="Blasche S."/>
        </authorList>
    </citation>
    <scope>NUCLEOTIDE SEQUENCE [LARGE SCALE GENOMIC DNA]</scope>
    <source>
        <strain evidence="4">OG2-2</strain>
    </source>
</reference>
<dbReference type="Proteomes" id="UP000219947">
    <property type="component" value="Unassembled WGS sequence"/>
</dbReference>
<accession>A0A2A8D5E4</accession>
<dbReference type="GO" id="GO:0051287">
    <property type="term" value="F:NAD binding"/>
    <property type="evidence" value="ECO:0007669"/>
    <property type="project" value="InterPro"/>
</dbReference>
<evidence type="ECO:0000256" key="1">
    <source>
        <dbReference type="ARBA" id="ARBA00023002"/>
    </source>
</evidence>
<organism evidence="4 5">
    <name type="scientific">Rothia dentocariosa</name>
    <dbReference type="NCBI Taxonomy" id="2047"/>
    <lineage>
        <taxon>Bacteria</taxon>
        <taxon>Bacillati</taxon>
        <taxon>Actinomycetota</taxon>
        <taxon>Actinomycetes</taxon>
        <taxon>Micrococcales</taxon>
        <taxon>Micrococcaceae</taxon>
        <taxon>Rothia</taxon>
    </lineage>
</organism>
<evidence type="ECO:0000259" key="3">
    <source>
        <dbReference type="Pfam" id="PF02826"/>
    </source>
</evidence>
<sequence>MKILIPTSITLDEEKLGLEPGDIVRHYNPTEPIAEEDTDAEVLIAWANTADQLADSARRMKNVGLIQALLAGPDAVRAAGFTPDAAICAGVGLHSKTVAEHALALTLNYVRFLPTLAQATAEHRWAEELGGAQELHPKDQVTTLLDANVLVWGFGSIGQETARLFKAFGANVTGVAQSAGERSGFPVIATEQIDEYLPTTDILVMVLPTSDSTFKALDAHKLQLLPKRAYLINVGRGTTVDEDALVAALNSGSIAGAALDVTATEPLPSDSPLWDAKNIVITPHAAGGRPVNPEELIAHNIRAFRTGAAASEYRNRF</sequence>
<dbReference type="InterPro" id="IPR036291">
    <property type="entry name" value="NAD(P)-bd_dom_sf"/>
</dbReference>
<evidence type="ECO:0000313" key="4">
    <source>
        <dbReference type="EMBL" id="PEN16023.1"/>
    </source>
</evidence>
<keyword evidence="5" id="KW-1185">Reference proteome</keyword>
<dbReference type="InterPro" id="IPR006140">
    <property type="entry name" value="D-isomer_DH_NAD-bd"/>
</dbReference>